<dbReference type="EMBL" id="BQNB010019463">
    <property type="protein sequence ID" value="GJT85574.1"/>
    <property type="molecule type" value="Genomic_DNA"/>
</dbReference>
<accession>A0ABQ5HDP4</accession>
<comment type="caution">
    <text evidence="1">The sequence shown here is derived from an EMBL/GenBank/DDBJ whole genome shotgun (WGS) entry which is preliminary data.</text>
</comment>
<organism evidence="1 2">
    <name type="scientific">Tanacetum coccineum</name>
    <dbReference type="NCBI Taxonomy" id="301880"/>
    <lineage>
        <taxon>Eukaryota</taxon>
        <taxon>Viridiplantae</taxon>
        <taxon>Streptophyta</taxon>
        <taxon>Embryophyta</taxon>
        <taxon>Tracheophyta</taxon>
        <taxon>Spermatophyta</taxon>
        <taxon>Magnoliopsida</taxon>
        <taxon>eudicotyledons</taxon>
        <taxon>Gunneridae</taxon>
        <taxon>Pentapetalae</taxon>
        <taxon>asterids</taxon>
        <taxon>campanulids</taxon>
        <taxon>Asterales</taxon>
        <taxon>Asteraceae</taxon>
        <taxon>Asteroideae</taxon>
        <taxon>Anthemideae</taxon>
        <taxon>Anthemidinae</taxon>
        <taxon>Tanacetum</taxon>
    </lineage>
</organism>
<dbReference type="Proteomes" id="UP001151760">
    <property type="component" value="Unassembled WGS sequence"/>
</dbReference>
<reference evidence="1" key="1">
    <citation type="journal article" date="2022" name="Int. J. Mol. Sci.">
        <title>Draft Genome of Tanacetum Coccineum: Genomic Comparison of Closely Related Tanacetum-Family Plants.</title>
        <authorList>
            <person name="Yamashiro T."/>
            <person name="Shiraishi A."/>
            <person name="Nakayama K."/>
            <person name="Satake H."/>
        </authorList>
    </citation>
    <scope>NUCLEOTIDE SEQUENCE</scope>
</reference>
<keyword evidence="2" id="KW-1185">Reference proteome</keyword>
<protein>
    <submittedName>
        <fullName evidence="1">Uncharacterized protein</fullName>
    </submittedName>
</protein>
<gene>
    <name evidence="1" type="ORF">Tco_1067291</name>
</gene>
<reference evidence="1" key="2">
    <citation type="submission" date="2022-01" db="EMBL/GenBank/DDBJ databases">
        <authorList>
            <person name="Yamashiro T."/>
            <person name="Shiraishi A."/>
            <person name="Satake H."/>
            <person name="Nakayama K."/>
        </authorList>
    </citation>
    <scope>NUCLEOTIDE SEQUENCE</scope>
</reference>
<proteinExistence type="predicted"/>
<name>A0ABQ5HDP4_9ASTR</name>
<evidence type="ECO:0000313" key="2">
    <source>
        <dbReference type="Proteomes" id="UP001151760"/>
    </source>
</evidence>
<evidence type="ECO:0000313" key="1">
    <source>
        <dbReference type="EMBL" id="GJT85574.1"/>
    </source>
</evidence>
<sequence>MPFAAPQSYSFFRRKFIEPDLEILHMIFRISSPVICLDIGRHAYSLWEYEVAHSRGAFPIGVGALRLARSAASHSFLISLCRSLEERGRSLDPRRENKFGSLPPSRVKTFISLSPNLVKTSVPAEFSKNRPHAKKNVALLALPQEGITRLDSSVRVSLSVTKDHEMECTLCTDG</sequence>